<keyword evidence="1" id="KW-1133">Transmembrane helix</keyword>
<evidence type="ECO:0000313" key="4">
    <source>
        <dbReference type="Proteomes" id="UP000332933"/>
    </source>
</evidence>
<feature type="transmembrane region" description="Helical" evidence="1">
    <location>
        <begin position="83"/>
        <end position="105"/>
    </location>
</feature>
<feature type="transmembrane region" description="Helical" evidence="1">
    <location>
        <begin position="6"/>
        <end position="27"/>
    </location>
</feature>
<organism evidence="3 4">
    <name type="scientific">Aphanomyces stellatus</name>
    <dbReference type="NCBI Taxonomy" id="120398"/>
    <lineage>
        <taxon>Eukaryota</taxon>
        <taxon>Sar</taxon>
        <taxon>Stramenopiles</taxon>
        <taxon>Oomycota</taxon>
        <taxon>Saprolegniomycetes</taxon>
        <taxon>Saprolegniales</taxon>
        <taxon>Verrucalvaceae</taxon>
        <taxon>Aphanomyces</taxon>
    </lineage>
</organism>
<keyword evidence="4" id="KW-1185">Reference proteome</keyword>
<evidence type="ECO:0000313" key="3">
    <source>
        <dbReference type="EMBL" id="VFT94928.1"/>
    </source>
</evidence>
<dbReference type="EMBL" id="CAADRA010006399">
    <property type="protein sequence ID" value="VFT94928.1"/>
    <property type="molecule type" value="Genomic_DNA"/>
</dbReference>
<feature type="transmembrane region" description="Helical" evidence="1">
    <location>
        <begin position="169"/>
        <end position="191"/>
    </location>
</feature>
<dbReference type="Proteomes" id="UP000332933">
    <property type="component" value="Unassembled WGS sequence"/>
</dbReference>
<keyword evidence="1" id="KW-0472">Membrane</keyword>
<name>A0A485LB55_9STRA</name>
<feature type="transmembrane region" description="Helical" evidence="1">
    <location>
        <begin position="292"/>
        <end position="311"/>
    </location>
</feature>
<evidence type="ECO:0000256" key="1">
    <source>
        <dbReference type="SAM" id="Phobius"/>
    </source>
</evidence>
<feature type="transmembrane region" description="Helical" evidence="1">
    <location>
        <begin position="317"/>
        <end position="343"/>
    </location>
</feature>
<feature type="transmembrane region" description="Helical" evidence="1">
    <location>
        <begin position="125"/>
        <end position="148"/>
    </location>
</feature>
<accession>A0A485LB55</accession>
<protein>
    <submittedName>
        <fullName evidence="3">Aste57867_18190 protein</fullName>
    </submittedName>
</protein>
<gene>
    <name evidence="3" type="primary">Aste57867_18190</name>
    <name evidence="2" type="ORF">As57867_018128</name>
    <name evidence="3" type="ORF">ASTE57867_18190</name>
</gene>
<keyword evidence="1" id="KW-0812">Transmembrane</keyword>
<feature type="transmembrane region" description="Helical" evidence="1">
    <location>
        <begin position="197"/>
        <end position="218"/>
    </location>
</feature>
<reference evidence="3 4" key="1">
    <citation type="submission" date="2019-03" db="EMBL/GenBank/DDBJ databases">
        <authorList>
            <person name="Gaulin E."/>
            <person name="Dumas B."/>
        </authorList>
    </citation>
    <scope>NUCLEOTIDE SEQUENCE [LARGE SCALE GENOMIC DNA]</scope>
    <source>
        <strain evidence="3">CBS 568.67</strain>
    </source>
</reference>
<dbReference type="AlphaFoldDB" id="A0A485LB55"/>
<dbReference type="OrthoDB" id="72269at2759"/>
<dbReference type="EMBL" id="VJMH01006378">
    <property type="protein sequence ID" value="KAF0690458.1"/>
    <property type="molecule type" value="Genomic_DNA"/>
</dbReference>
<proteinExistence type="predicted"/>
<feature type="transmembrane region" description="Helical" evidence="1">
    <location>
        <begin position="230"/>
        <end position="251"/>
    </location>
</feature>
<reference evidence="2" key="2">
    <citation type="submission" date="2019-06" db="EMBL/GenBank/DDBJ databases">
        <title>Genomics analysis of Aphanomyces spp. identifies a new class of oomycete effector associated with host adaptation.</title>
        <authorList>
            <person name="Gaulin E."/>
        </authorList>
    </citation>
    <scope>NUCLEOTIDE SEQUENCE</scope>
    <source>
        <strain evidence="2">CBS 578.67</strain>
    </source>
</reference>
<evidence type="ECO:0000313" key="2">
    <source>
        <dbReference type="EMBL" id="KAF0690458.1"/>
    </source>
</evidence>
<sequence length="362" mass="39021">MRVLHGLLAIAVAVGTAALLGPIFEIWKPPAQCRDLFGVQGMPLPSPEGVADPFLRLGIPSIDNQVCGLTKFFEECRDYPTPLVALLTHALIFSPAISVGLFVSVEATRKLASGPASWASFISFLSQYLGISFAIPAVWFPAFLYSYATPLSLPKSSKHAPTDVSLGSPLLLGFIGAMSALQASVFLYLGFARGPHYGTFFFVFQFLPIVVPWLWPLLQLVGRRPSSTEAASHASVAASQIYFTFAVFLALHHWIGFVAPLMTTPDATPQAILTTLLAFLREMPSTPQFLPTWFLLIDGLSLTLTSALVVASQQANVATAVLVFLGFFIQAIFLGSGATLMLFAGTREAAIRRVHFAAKKAD</sequence>